<dbReference type="EMBL" id="HBFW01005422">
    <property type="protein sequence ID" value="CAD8932461.1"/>
    <property type="molecule type" value="Transcribed_RNA"/>
</dbReference>
<keyword evidence="1" id="KW-0479">Metal-binding</keyword>
<organism evidence="3">
    <name type="scientific">Cyclophora tenuis</name>
    <name type="common">Marine diatom</name>
    <dbReference type="NCBI Taxonomy" id="216820"/>
    <lineage>
        <taxon>Eukaryota</taxon>
        <taxon>Sar</taxon>
        <taxon>Stramenopiles</taxon>
        <taxon>Ochrophyta</taxon>
        <taxon>Bacillariophyta</taxon>
        <taxon>Fragilariophyceae</taxon>
        <taxon>Fragilariophycidae</taxon>
        <taxon>Cyclophorales</taxon>
        <taxon>Cyclophoraceae</taxon>
        <taxon>Cyclophora</taxon>
    </lineage>
</organism>
<dbReference type="Gene3D" id="3.30.40.10">
    <property type="entry name" value="Zinc/RING finger domain, C3HC4 (zinc finger)"/>
    <property type="match status" value="1"/>
</dbReference>
<evidence type="ECO:0000313" key="4">
    <source>
        <dbReference type="EMBL" id="CAD8932461.1"/>
    </source>
</evidence>
<evidence type="ECO:0000313" key="3">
    <source>
        <dbReference type="EMBL" id="CAD8932460.1"/>
    </source>
</evidence>
<feature type="domain" description="RING-type" evidence="2">
    <location>
        <begin position="175"/>
        <end position="210"/>
    </location>
</feature>
<dbReference type="PANTHER" id="PTHR14879:SF5">
    <property type="entry name" value="RING-TYPE DOMAIN-CONTAINING PROTEIN"/>
    <property type="match status" value="1"/>
</dbReference>
<dbReference type="Pfam" id="PF13920">
    <property type="entry name" value="zf-C3HC4_3"/>
    <property type="match status" value="1"/>
</dbReference>
<keyword evidence="1" id="KW-0863">Zinc-finger</keyword>
<dbReference type="AlphaFoldDB" id="A0A6U1PLW1"/>
<sequence>MSNAFCMALLQGKSDDAKQLFDTGNVNLRTSFAGINGEAMFPVHCAVMGGNLAILQWLVDTHCCPVAVRREARTGRMLSVQTSADRSLVDLAMTGKPKLDVLRYLVMEKNMSVMDTKDPNLAPKALEALLRVGVAPASATEPIQQQQHHQHQPVSAVHFIEDETEGSQTTIEDACILCCEKPMDCVIIPCGHQVCCEECGKLVRKCPVCKVDCSVLRIFRQ</sequence>
<reference evidence="3" key="1">
    <citation type="submission" date="2021-01" db="EMBL/GenBank/DDBJ databases">
        <authorList>
            <person name="Corre E."/>
            <person name="Pelletier E."/>
            <person name="Niang G."/>
            <person name="Scheremetjew M."/>
            <person name="Finn R."/>
            <person name="Kale V."/>
            <person name="Holt S."/>
            <person name="Cochrane G."/>
            <person name="Meng A."/>
            <person name="Brown T."/>
            <person name="Cohen L."/>
        </authorList>
    </citation>
    <scope>NUCLEOTIDE SEQUENCE</scope>
    <source>
        <strain evidence="3">ECT3854</strain>
    </source>
</reference>
<gene>
    <name evidence="3" type="ORF">CTEN0397_LOCUS3486</name>
    <name evidence="4" type="ORF">CTEN0397_LOCUS3487</name>
</gene>
<dbReference type="GO" id="GO:0008270">
    <property type="term" value="F:zinc ion binding"/>
    <property type="evidence" value="ECO:0007669"/>
    <property type="project" value="UniProtKB-KW"/>
</dbReference>
<evidence type="ECO:0000259" key="2">
    <source>
        <dbReference type="PROSITE" id="PS50089"/>
    </source>
</evidence>
<dbReference type="PANTHER" id="PTHR14879">
    <property type="entry name" value="CASPASE REGULATOR, RING FINGER DOMAIN-CONTAINING"/>
    <property type="match status" value="1"/>
</dbReference>
<protein>
    <recommendedName>
        <fullName evidence="2">RING-type domain-containing protein</fullName>
    </recommendedName>
</protein>
<dbReference type="EMBL" id="HBFW01005421">
    <property type="protein sequence ID" value="CAD8932460.1"/>
    <property type="molecule type" value="Transcribed_RNA"/>
</dbReference>
<accession>A0A6U1PLW1</accession>
<dbReference type="InterPro" id="IPR001841">
    <property type="entry name" value="Znf_RING"/>
</dbReference>
<dbReference type="InterPro" id="IPR051728">
    <property type="entry name" value="RING-FYVE_E3_ubiquitin-ligase"/>
</dbReference>
<dbReference type="InterPro" id="IPR013083">
    <property type="entry name" value="Znf_RING/FYVE/PHD"/>
</dbReference>
<name>A0A6U1PLW1_CYCTE</name>
<evidence type="ECO:0000256" key="1">
    <source>
        <dbReference type="PROSITE-ProRule" id="PRU00175"/>
    </source>
</evidence>
<proteinExistence type="predicted"/>
<keyword evidence="1" id="KW-0862">Zinc</keyword>
<dbReference type="PROSITE" id="PS50089">
    <property type="entry name" value="ZF_RING_2"/>
    <property type="match status" value="1"/>
</dbReference>